<dbReference type="PANTHER" id="PTHR47668:SF1">
    <property type="entry name" value="DIENELACTONE HYDROLASE DOMAIN-CONTAINING PROTEIN-RELATED"/>
    <property type="match status" value="1"/>
</dbReference>
<sequence>MSSSMLSRLRQLAHHLYPTLRTSRMSTVHNTNDACCTIAPVKSDYVPKGKYKPYAGFSKVYVTGPETPGKVAIVCVYDIFGFKPQTQQGADILAEKLKAQVLMPDFFEPGEPWPVDQFPPKTPEEQKKLQEFFGGIAKPTDGVARLINVAKTLKSEGVEFVGAYGFCWGGKVTILAGSQDATPLDAVSAVHPAMLSHDDVTKLSIPLGLYPSNDEPVDEIKQILEIVSKKPISEKSDYKHYDSFHGFAAARADLNDAENKKHYEDLYGRLCGYFSKVSGIPCE</sequence>
<dbReference type="SUPFAM" id="SSF53474">
    <property type="entry name" value="alpha/beta-Hydrolases"/>
    <property type="match status" value="1"/>
</dbReference>
<dbReference type="Proteomes" id="UP000292957">
    <property type="component" value="Unassembled WGS sequence"/>
</dbReference>
<evidence type="ECO:0000313" key="2">
    <source>
        <dbReference type="EMBL" id="TBU34873.1"/>
    </source>
</evidence>
<dbReference type="GO" id="GO:0016787">
    <property type="term" value="F:hydrolase activity"/>
    <property type="evidence" value="ECO:0007669"/>
    <property type="project" value="InterPro"/>
</dbReference>
<proteinExistence type="predicted"/>
<dbReference type="EMBL" id="ML143387">
    <property type="protein sequence ID" value="TBU34873.1"/>
    <property type="molecule type" value="Genomic_DNA"/>
</dbReference>
<feature type="domain" description="Dienelactone hydrolase" evidence="1">
    <location>
        <begin position="60"/>
        <end position="276"/>
    </location>
</feature>
<accession>A0A4V2K216</accession>
<dbReference type="AlphaFoldDB" id="A0A4V2K216"/>
<dbReference type="Gene3D" id="3.40.50.1820">
    <property type="entry name" value="alpha/beta hydrolase"/>
    <property type="match status" value="1"/>
</dbReference>
<reference evidence="2" key="1">
    <citation type="submission" date="2019-01" db="EMBL/GenBank/DDBJ databases">
        <title>Draft genome sequences of three monokaryotic isolates of the white-rot basidiomycete fungus Dichomitus squalens.</title>
        <authorList>
            <consortium name="DOE Joint Genome Institute"/>
            <person name="Lopez S.C."/>
            <person name="Andreopoulos B."/>
            <person name="Pangilinan J."/>
            <person name="Lipzen A."/>
            <person name="Riley R."/>
            <person name="Ahrendt S."/>
            <person name="Ng V."/>
            <person name="Barry K."/>
            <person name="Daum C."/>
            <person name="Grigoriev I.V."/>
            <person name="Hilden K.S."/>
            <person name="Makela M.R."/>
            <person name="de Vries R.P."/>
        </authorList>
    </citation>
    <scope>NUCLEOTIDE SEQUENCE [LARGE SCALE GENOMIC DNA]</scope>
    <source>
        <strain evidence="2">OM18370.1</strain>
    </source>
</reference>
<dbReference type="InterPro" id="IPR002925">
    <property type="entry name" value="Dienelactn_hydro"/>
</dbReference>
<name>A0A4V2K216_9APHY</name>
<protein>
    <recommendedName>
        <fullName evidence="1">Dienelactone hydrolase domain-containing protein</fullName>
    </recommendedName>
</protein>
<organism evidence="2">
    <name type="scientific">Dichomitus squalens</name>
    <dbReference type="NCBI Taxonomy" id="114155"/>
    <lineage>
        <taxon>Eukaryota</taxon>
        <taxon>Fungi</taxon>
        <taxon>Dikarya</taxon>
        <taxon>Basidiomycota</taxon>
        <taxon>Agaricomycotina</taxon>
        <taxon>Agaricomycetes</taxon>
        <taxon>Polyporales</taxon>
        <taxon>Polyporaceae</taxon>
        <taxon>Dichomitus</taxon>
    </lineage>
</organism>
<dbReference type="PANTHER" id="PTHR47668">
    <property type="entry name" value="DIENELACTONE HYDROLASE FAMILY PROTEIN (AFU_ORTHOLOGUE AFUA_6G01940)"/>
    <property type="match status" value="1"/>
</dbReference>
<dbReference type="InterPro" id="IPR029058">
    <property type="entry name" value="AB_hydrolase_fold"/>
</dbReference>
<dbReference type="Pfam" id="PF01738">
    <property type="entry name" value="DLH"/>
    <property type="match status" value="1"/>
</dbReference>
<dbReference type="OrthoDB" id="2147163at2759"/>
<evidence type="ECO:0000259" key="1">
    <source>
        <dbReference type="Pfam" id="PF01738"/>
    </source>
</evidence>
<gene>
    <name evidence="2" type="ORF">BD311DRAFT_745106</name>
</gene>